<protein>
    <submittedName>
        <fullName evidence="2">Uncharacterized protein</fullName>
    </submittedName>
</protein>
<proteinExistence type="predicted"/>
<dbReference type="EMBL" id="PKSM01000196">
    <property type="protein sequence ID" value="POW03556.1"/>
    <property type="molecule type" value="Genomic_DNA"/>
</dbReference>
<organism evidence="2 3">
    <name type="scientific">Puccinia striiformis</name>
    <dbReference type="NCBI Taxonomy" id="27350"/>
    <lineage>
        <taxon>Eukaryota</taxon>
        <taxon>Fungi</taxon>
        <taxon>Dikarya</taxon>
        <taxon>Basidiomycota</taxon>
        <taxon>Pucciniomycotina</taxon>
        <taxon>Pucciniomycetes</taxon>
        <taxon>Pucciniales</taxon>
        <taxon>Pucciniaceae</taxon>
        <taxon>Puccinia</taxon>
    </lineage>
</organism>
<name>A0A2S4V1Z9_9BASI</name>
<gene>
    <name evidence="2" type="ORF">PSHT_11658</name>
</gene>
<dbReference type="VEuPathDB" id="FungiDB:PSHT_11658"/>
<reference evidence="3" key="2">
    <citation type="journal article" date="2018" name="BMC Genomics">
        <title>Genomic insights into host adaptation between the wheat stripe rust pathogen (Puccinia striiformis f. sp. tritici) and the barley stripe rust pathogen (Puccinia striiformis f. sp. hordei).</title>
        <authorList>
            <person name="Xia C."/>
            <person name="Wang M."/>
            <person name="Yin C."/>
            <person name="Cornejo O.E."/>
            <person name="Hulbert S.H."/>
            <person name="Chen X."/>
        </authorList>
    </citation>
    <scope>NUCLEOTIDE SEQUENCE [LARGE SCALE GENOMIC DNA]</scope>
    <source>
        <strain evidence="3">93TX-2</strain>
    </source>
</reference>
<evidence type="ECO:0000313" key="2">
    <source>
        <dbReference type="EMBL" id="POW03556.1"/>
    </source>
</evidence>
<accession>A0A2S4V1Z9</accession>
<reference evidence="2 3" key="1">
    <citation type="submission" date="2017-12" db="EMBL/GenBank/DDBJ databases">
        <title>Gene loss provides genomic basis for host adaptation in cereal stripe rust fungi.</title>
        <authorList>
            <person name="Xia C."/>
        </authorList>
    </citation>
    <scope>NUCLEOTIDE SEQUENCE [LARGE SCALE GENOMIC DNA]</scope>
    <source>
        <strain evidence="2 3">93TX-2</strain>
    </source>
</reference>
<feature type="region of interest" description="Disordered" evidence="1">
    <location>
        <begin position="21"/>
        <end position="64"/>
    </location>
</feature>
<reference evidence="3" key="3">
    <citation type="journal article" date="2018" name="Mol. Plant Microbe Interact.">
        <title>Genome sequence resources for the wheat stripe rust pathogen (Puccinia striiformis f. sp. tritici) and the barley stripe rust pathogen (Puccinia striiformis f. sp. hordei).</title>
        <authorList>
            <person name="Xia C."/>
            <person name="Wang M."/>
            <person name="Yin C."/>
            <person name="Cornejo O.E."/>
            <person name="Hulbert S.H."/>
            <person name="Chen X."/>
        </authorList>
    </citation>
    <scope>NUCLEOTIDE SEQUENCE [LARGE SCALE GENOMIC DNA]</scope>
    <source>
        <strain evidence="3">93TX-2</strain>
    </source>
</reference>
<dbReference type="Proteomes" id="UP000238274">
    <property type="component" value="Unassembled WGS sequence"/>
</dbReference>
<keyword evidence="3" id="KW-1185">Reference proteome</keyword>
<evidence type="ECO:0000313" key="3">
    <source>
        <dbReference type="Proteomes" id="UP000238274"/>
    </source>
</evidence>
<evidence type="ECO:0000256" key="1">
    <source>
        <dbReference type="SAM" id="MobiDB-lite"/>
    </source>
</evidence>
<dbReference type="AlphaFoldDB" id="A0A2S4V1Z9"/>
<comment type="caution">
    <text evidence="2">The sequence shown here is derived from an EMBL/GenBank/DDBJ whole genome shotgun (WGS) entry which is preliminary data.</text>
</comment>
<feature type="compositionally biased region" description="Polar residues" evidence="1">
    <location>
        <begin position="45"/>
        <end position="64"/>
    </location>
</feature>
<sequence length="64" mass="7276">MMQTTCITIILCCQQPSLRKRKRNLKEKQSRTAIDVVNDSDKDPQVSNSETPASPQNSRGKPFR</sequence>